<dbReference type="PANTHER" id="PTHR43649">
    <property type="entry name" value="ARABINOSE-BINDING PROTEIN-RELATED"/>
    <property type="match status" value="1"/>
</dbReference>
<evidence type="ECO:0000256" key="1">
    <source>
        <dbReference type="SAM" id="MobiDB-lite"/>
    </source>
</evidence>
<dbReference type="STRING" id="512399.A8709_32770"/>
<feature type="chain" id="PRO_5038857551" description="ABC transporter substrate-binding protein" evidence="2">
    <location>
        <begin position="26"/>
        <end position="465"/>
    </location>
</feature>
<dbReference type="OrthoDB" id="9769685at2"/>
<dbReference type="RefSeq" id="WP_065857026.1">
    <property type="nucleotide sequence ID" value="NZ_LYPC01000027.1"/>
</dbReference>
<dbReference type="SUPFAM" id="SSF53850">
    <property type="entry name" value="Periplasmic binding protein-like II"/>
    <property type="match status" value="1"/>
</dbReference>
<sequence length="465" mass="51129">MKVLQLKKPLYLSLAVVMSAGVVLSGCSSSTSGTSATSSTTPKPADTAAPSAAPAAGKQKLVFWHTVQEKWDQDWWTKWIGEYNKSQDKVEVDITFVPGDAWDQKLKAAQAAGTAPEIWNTPLSGIAQNMLKGTIKPLDDLVDPKVWDDLTPNGKQYAFLNGKHWGFPKFVEPSALLLYRKDLFQQAGLDPESPPTTWAQLIEDGKKLTKGGVFGINMPTNEGDLSWTTWGMQAQLSGHLAISDDWSKANVTDAGHVKLANFFKSVFDAKIAPAQTIEGYSAEKPFAQAKVAMTMGGSWTIGQLKNDYPDQMKNIGVSFFPTEDGDYKKPTASLGGWSVVIDANSKHPKEDADFLTWMFARDPNVLADYFKRGGYTKFSPWKSVDQAINQDPAAANDPYRKVISEKIVQYAVNEPLFPWDPSLAVGQAINRVLLKNMDPQQSFEQADKQINDFIAKNNVAAQAIK</sequence>
<evidence type="ECO:0000313" key="4">
    <source>
        <dbReference type="Proteomes" id="UP000093309"/>
    </source>
</evidence>
<dbReference type="Pfam" id="PF01547">
    <property type="entry name" value="SBP_bac_1"/>
    <property type="match status" value="1"/>
</dbReference>
<accession>A0A1C0ZWX0</accession>
<dbReference type="InterPro" id="IPR006059">
    <property type="entry name" value="SBP"/>
</dbReference>
<dbReference type="Gene3D" id="3.40.190.10">
    <property type="entry name" value="Periplasmic binding protein-like II"/>
    <property type="match status" value="2"/>
</dbReference>
<comment type="caution">
    <text evidence="3">The sequence shown here is derived from an EMBL/GenBank/DDBJ whole genome shotgun (WGS) entry which is preliminary data.</text>
</comment>
<name>A0A1C0ZWX0_9BACL</name>
<proteinExistence type="predicted"/>
<dbReference type="AlphaFoldDB" id="A0A1C0ZWX0"/>
<dbReference type="PANTHER" id="PTHR43649:SF12">
    <property type="entry name" value="DIACETYLCHITOBIOSE BINDING PROTEIN DASA"/>
    <property type="match status" value="1"/>
</dbReference>
<keyword evidence="4" id="KW-1185">Reference proteome</keyword>
<dbReference type="InterPro" id="IPR050490">
    <property type="entry name" value="Bact_solute-bd_prot1"/>
</dbReference>
<gene>
    <name evidence="3" type="ORF">A8709_32770</name>
</gene>
<dbReference type="Proteomes" id="UP000093309">
    <property type="component" value="Unassembled WGS sequence"/>
</dbReference>
<feature type="region of interest" description="Disordered" evidence="1">
    <location>
        <begin position="31"/>
        <end position="54"/>
    </location>
</feature>
<dbReference type="PROSITE" id="PS51257">
    <property type="entry name" value="PROKAR_LIPOPROTEIN"/>
    <property type="match status" value="1"/>
</dbReference>
<feature type="signal peptide" evidence="2">
    <location>
        <begin position="1"/>
        <end position="25"/>
    </location>
</feature>
<organism evidence="3 4">
    <name type="scientific">Paenibacillus pectinilyticus</name>
    <dbReference type="NCBI Taxonomy" id="512399"/>
    <lineage>
        <taxon>Bacteria</taxon>
        <taxon>Bacillati</taxon>
        <taxon>Bacillota</taxon>
        <taxon>Bacilli</taxon>
        <taxon>Bacillales</taxon>
        <taxon>Paenibacillaceae</taxon>
        <taxon>Paenibacillus</taxon>
    </lineage>
</organism>
<keyword evidence="2" id="KW-0732">Signal</keyword>
<dbReference type="EMBL" id="LYPC01000027">
    <property type="protein sequence ID" value="OCT12589.1"/>
    <property type="molecule type" value="Genomic_DNA"/>
</dbReference>
<evidence type="ECO:0008006" key="5">
    <source>
        <dbReference type="Google" id="ProtNLM"/>
    </source>
</evidence>
<evidence type="ECO:0000256" key="2">
    <source>
        <dbReference type="SAM" id="SignalP"/>
    </source>
</evidence>
<protein>
    <recommendedName>
        <fullName evidence="5">ABC transporter substrate-binding protein</fullName>
    </recommendedName>
</protein>
<reference evidence="4" key="1">
    <citation type="submission" date="2016-05" db="EMBL/GenBank/DDBJ databases">
        <title>Paenibacillus oryzae. sp. nov., isolated from the rice root.</title>
        <authorList>
            <person name="Zhang J."/>
            <person name="Zhang X."/>
        </authorList>
    </citation>
    <scope>NUCLEOTIDE SEQUENCE [LARGE SCALE GENOMIC DNA]</scope>
    <source>
        <strain evidence="4">KCTC13222</strain>
    </source>
</reference>
<evidence type="ECO:0000313" key="3">
    <source>
        <dbReference type="EMBL" id="OCT12589.1"/>
    </source>
</evidence>